<comment type="caution">
    <text evidence="1">The sequence shown here is derived from an EMBL/GenBank/DDBJ whole genome shotgun (WGS) entry which is preliminary data.</text>
</comment>
<sequence>MNRFEYLAVASDGPYLIEFAPDWKELVSPPDFSLLPSCGAVMRDYISVVRNGPIHREGQEEP</sequence>
<accession>M1YMM0</accession>
<proteinExistence type="predicted"/>
<keyword evidence="2" id="KW-1185">Reference proteome</keyword>
<reference evidence="1 2" key="1">
    <citation type="journal article" date="2013" name="Front. Microbiol.">
        <title>The genome of Nitrospina gracilis illuminates the metabolism and evolution of the major marine nitrite oxidizer.</title>
        <authorList>
            <person name="Luecker S."/>
            <person name="Nowka B."/>
            <person name="Rattei T."/>
            <person name="Spieck E."/>
            <person name="and Daims H."/>
        </authorList>
    </citation>
    <scope>NUCLEOTIDE SEQUENCE [LARGE SCALE GENOMIC DNA]</scope>
    <source>
        <strain evidence="1 2">3/211</strain>
    </source>
</reference>
<dbReference type="EMBL" id="CAQJ01000083">
    <property type="protein sequence ID" value="CCQ91684.1"/>
    <property type="molecule type" value="Genomic_DNA"/>
</dbReference>
<evidence type="ECO:0000313" key="2">
    <source>
        <dbReference type="Proteomes" id="UP000011704"/>
    </source>
</evidence>
<organism evidence="1 2">
    <name type="scientific">Nitrospina gracilis (strain 3/211)</name>
    <dbReference type="NCBI Taxonomy" id="1266370"/>
    <lineage>
        <taxon>Bacteria</taxon>
        <taxon>Pseudomonadati</taxon>
        <taxon>Nitrospinota/Tectimicrobiota group</taxon>
        <taxon>Nitrospinota</taxon>
        <taxon>Nitrospinia</taxon>
        <taxon>Nitrospinales</taxon>
        <taxon>Nitrospinaceae</taxon>
        <taxon>Nitrospina</taxon>
    </lineage>
</organism>
<evidence type="ECO:0000313" key="1">
    <source>
        <dbReference type="EMBL" id="CCQ91684.1"/>
    </source>
</evidence>
<dbReference type="STRING" id="1266370.NITGR_750042"/>
<dbReference type="Proteomes" id="UP000011704">
    <property type="component" value="Unassembled WGS sequence"/>
</dbReference>
<gene>
    <name evidence="1" type="ORF">NITGR_750042</name>
</gene>
<dbReference type="AlphaFoldDB" id="M1YMM0"/>
<dbReference type="InParanoid" id="M1YMM0"/>
<dbReference type="HOGENOM" id="CLU_2899572_0_0_0"/>
<protein>
    <submittedName>
        <fullName evidence="1">Uncharacterized protein</fullName>
    </submittedName>
</protein>
<name>M1YMM0_NITG3</name>